<sequence length="189" mass="20993">MEPLEEDEALGKESLMRGEADNNQMIQIPTTSIQGEPPKLGRMNQPIFYKFQGKQYKWPNELARAKDFEDSLNGRSQKLGDITKNLTMRFNHLVGIGSLQRLILYYGIINAENLSISDLVGKELSLGSFVTACYGDQKETNKTPRQQPASLRCNKGSACKFKLSFFGKDDAISSAILLLACVVCSTSSM</sequence>
<evidence type="ECO:0000313" key="1">
    <source>
        <dbReference type="EMBL" id="KAK8963333.1"/>
    </source>
</evidence>
<protein>
    <submittedName>
        <fullName evidence="1">Uncharacterized protein</fullName>
    </submittedName>
</protein>
<proteinExistence type="predicted"/>
<organism evidence="1 2">
    <name type="scientific">Platanthera guangdongensis</name>
    <dbReference type="NCBI Taxonomy" id="2320717"/>
    <lineage>
        <taxon>Eukaryota</taxon>
        <taxon>Viridiplantae</taxon>
        <taxon>Streptophyta</taxon>
        <taxon>Embryophyta</taxon>
        <taxon>Tracheophyta</taxon>
        <taxon>Spermatophyta</taxon>
        <taxon>Magnoliopsida</taxon>
        <taxon>Liliopsida</taxon>
        <taxon>Asparagales</taxon>
        <taxon>Orchidaceae</taxon>
        <taxon>Orchidoideae</taxon>
        <taxon>Orchideae</taxon>
        <taxon>Orchidinae</taxon>
        <taxon>Platanthera</taxon>
    </lineage>
</organism>
<comment type="caution">
    <text evidence="1">The sequence shown here is derived from an EMBL/GenBank/DDBJ whole genome shotgun (WGS) entry which is preliminary data.</text>
</comment>
<reference evidence="1 2" key="1">
    <citation type="journal article" date="2022" name="Nat. Plants">
        <title>Genomes of leafy and leafless Platanthera orchids illuminate the evolution of mycoheterotrophy.</title>
        <authorList>
            <person name="Li M.H."/>
            <person name="Liu K.W."/>
            <person name="Li Z."/>
            <person name="Lu H.C."/>
            <person name="Ye Q.L."/>
            <person name="Zhang D."/>
            <person name="Wang J.Y."/>
            <person name="Li Y.F."/>
            <person name="Zhong Z.M."/>
            <person name="Liu X."/>
            <person name="Yu X."/>
            <person name="Liu D.K."/>
            <person name="Tu X.D."/>
            <person name="Liu B."/>
            <person name="Hao Y."/>
            <person name="Liao X.Y."/>
            <person name="Jiang Y.T."/>
            <person name="Sun W.H."/>
            <person name="Chen J."/>
            <person name="Chen Y.Q."/>
            <person name="Ai Y."/>
            <person name="Zhai J.W."/>
            <person name="Wu S.S."/>
            <person name="Zhou Z."/>
            <person name="Hsiao Y.Y."/>
            <person name="Wu W.L."/>
            <person name="Chen Y.Y."/>
            <person name="Lin Y.F."/>
            <person name="Hsu J.L."/>
            <person name="Li C.Y."/>
            <person name="Wang Z.W."/>
            <person name="Zhao X."/>
            <person name="Zhong W.Y."/>
            <person name="Ma X.K."/>
            <person name="Ma L."/>
            <person name="Huang J."/>
            <person name="Chen G.Z."/>
            <person name="Huang M.Z."/>
            <person name="Huang L."/>
            <person name="Peng D.H."/>
            <person name="Luo Y.B."/>
            <person name="Zou S.Q."/>
            <person name="Chen S.P."/>
            <person name="Lan S."/>
            <person name="Tsai W.C."/>
            <person name="Van de Peer Y."/>
            <person name="Liu Z.J."/>
        </authorList>
    </citation>
    <scope>NUCLEOTIDE SEQUENCE [LARGE SCALE GENOMIC DNA]</scope>
    <source>
        <strain evidence="1">Lor288</strain>
    </source>
</reference>
<accession>A0ABR2MH70</accession>
<keyword evidence="2" id="KW-1185">Reference proteome</keyword>
<dbReference type="PANTHER" id="PTHR38398">
    <property type="entry name" value="EXPRESSED PROTEIN"/>
    <property type="match status" value="1"/>
</dbReference>
<dbReference type="Proteomes" id="UP001412067">
    <property type="component" value="Unassembled WGS sequence"/>
</dbReference>
<name>A0ABR2MH70_9ASPA</name>
<gene>
    <name evidence="1" type="ORF">KSP40_PGU007472</name>
</gene>
<dbReference type="EMBL" id="JBBWWR010000007">
    <property type="protein sequence ID" value="KAK8963333.1"/>
    <property type="molecule type" value="Genomic_DNA"/>
</dbReference>
<evidence type="ECO:0000313" key="2">
    <source>
        <dbReference type="Proteomes" id="UP001412067"/>
    </source>
</evidence>
<dbReference type="PANTHER" id="PTHR38398:SF1">
    <property type="entry name" value="EXPRESSED PROTEIN"/>
    <property type="match status" value="1"/>
</dbReference>